<dbReference type="PRINTS" id="PR01415">
    <property type="entry name" value="ANKYRIN"/>
</dbReference>
<reference evidence="3" key="1">
    <citation type="journal article" date="2014" name="Front. Microbiol.">
        <title>High frequency of phylogenetically diverse reductive dehalogenase-homologous genes in deep subseafloor sedimentary metagenomes.</title>
        <authorList>
            <person name="Kawai M."/>
            <person name="Futagami T."/>
            <person name="Toyoda A."/>
            <person name="Takaki Y."/>
            <person name="Nishi S."/>
            <person name="Hori S."/>
            <person name="Arai W."/>
            <person name="Tsubouchi T."/>
            <person name="Morono Y."/>
            <person name="Uchiyama I."/>
            <person name="Ito T."/>
            <person name="Fujiyama A."/>
            <person name="Inagaki F."/>
            <person name="Takami H."/>
        </authorList>
    </citation>
    <scope>NUCLEOTIDE SEQUENCE</scope>
    <source>
        <strain evidence="3">Expedition CK06-06</strain>
    </source>
</reference>
<sequence length="188" mass="20080">MEIHDACKAGNAERVRGLLGANPELTRAETDDGSMPLHYAANKEVAELLITRGADLNAKSGGPLEWTPVHYAVARGSADVLELLIAKGADVCERDEHGLTPLHIAVMVGRKQMGLMLMAAGADVDARSNRGNTPLHAAVRRGDKELSAALVTRGADVNAENDNGWKPLNYAGGSFQDLADMLRCHGRY</sequence>
<dbReference type="Gene3D" id="1.25.40.20">
    <property type="entry name" value="Ankyrin repeat-containing domain"/>
    <property type="match status" value="2"/>
</dbReference>
<dbReference type="PANTHER" id="PTHR24189">
    <property type="entry name" value="MYOTROPHIN"/>
    <property type="match status" value="1"/>
</dbReference>
<evidence type="ECO:0000313" key="3">
    <source>
        <dbReference type="EMBL" id="GAI49523.1"/>
    </source>
</evidence>
<gene>
    <name evidence="3" type="ORF">S06H3_57751</name>
</gene>
<organism evidence="3">
    <name type="scientific">marine sediment metagenome</name>
    <dbReference type="NCBI Taxonomy" id="412755"/>
    <lineage>
        <taxon>unclassified sequences</taxon>
        <taxon>metagenomes</taxon>
        <taxon>ecological metagenomes</taxon>
    </lineage>
</organism>
<dbReference type="PANTHER" id="PTHR24189:SF50">
    <property type="entry name" value="ANKYRIN REPEAT AND SOCS BOX PROTEIN 2"/>
    <property type="match status" value="1"/>
</dbReference>
<dbReference type="EMBL" id="BARV01037310">
    <property type="protein sequence ID" value="GAI49523.1"/>
    <property type="molecule type" value="Genomic_DNA"/>
</dbReference>
<protein>
    <submittedName>
        <fullName evidence="3">Uncharacterized protein</fullName>
    </submittedName>
</protein>
<accession>X1P0X7</accession>
<name>X1P0X7_9ZZZZ</name>
<keyword evidence="2" id="KW-0040">ANK repeat</keyword>
<comment type="caution">
    <text evidence="3">The sequence shown here is derived from an EMBL/GenBank/DDBJ whole genome shotgun (WGS) entry which is preliminary data.</text>
</comment>
<evidence type="ECO:0000256" key="2">
    <source>
        <dbReference type="ARBA" id="ARBA00023043"/>
    </source>
</evidence>
<dbReference type="InterPro" id="IPR036770">
    <property type="entry name" value="Ankyrin_rpt-contain_sf"/>
</dbReference>
<proteinExistence type="predicted"/>
<dbReference type="SMART" id="SM00248">
    <property type="entry name" value="ANK"/>
    <property type="match status" value="4"/>
</dbReference>
<evidence type="ECO:0000256" key="1">
    <source>
        <dbReference type="ARBA" id="ARBA00022737"/>
    </source>
</evidence>
<keyword evidence="1" id="KW-0677">Repeat</keyword>
<dbReference type="Pfam" id="PF00023">
    <property type="entry name" value="Ank"/>
    <property type="match status" value="1"/>
</dbReference>
<dbReference type="InterPro" id="IPR050745">
    <property type="entry name" value="Multifunctional_regulatory"/>
</dbReference>
<dbReference type="PROSITE" id="PS50297">
    <property type="entry name" value="ANK_REP_REGION"/>
    <property type="match status" value="3"/>
</dbReference>
<dbReference type="Pfam" id="PF12796">
    <property type="entry name" value="Ank_2"/>
    <property type="match status" value="1"/>
</dbReference>
<dbReference type="InterPro" id="IPR002110">
    <property type="entry name" value="Ankyrin_rpt"/>
</dbReference>
<dbReference type="AlphaFoldDB" id="X1P0X7"/>
<dbReference type="PROSITE" id="PS50088">
    <property type="entry name" value="ANK_REPEAT"/>
    <property type="match status" value="4"/>
</dbReference>
<dbReference type="SUPFAM" id="SSF48403">
    <property type="entry name" value="Ankyrin repeat"/>
    <property type="match status" value="1"/>
</dbReference>